<proteinExistence type="predicted"/>
<dbReference type="InterPro" id="IPR050955">
    <property type="entry name" value="Plant_Biomass_Hydrol_Est"/>
</dbReference>
<keyword evidence="1" id="KW-0732">Signal</keyword>
<reference evidence="4" key="1">
    <citation type="submission" date="2018-05" db="EMBL/GenBank/DDBJ databases">
        <authorList>
            <person name="Lanie J.A."/>
            <person name="Ng W.-L."/>
            <person name="Kazmierczak K.M."/>
            <person name="Andrzejewski T.M."/>
            <person name="Davidsen T.M."/>
            <person name="Wayne K.J."/>
            <person name="Tettelin H."/>
            <person name="Glass J.I."/>
            <person name="Rusch D."/>
            <person name="Podicherti R."/>
            <person name="Tsui H.-C.T."/>
            <person name="Winkler M.E."/>
        </authorList>
    </citation>
    <scope>NUCLEOTIDE SEQUENCE</scope>
</reference>
<gene>
    <name evidence="4" type="ORF">METZ01_LOCUS160141</name>
</gene>
<feature type="transmembrane region" description="Helical" evidence="2">
    <location>
        <begin position="15"/>
        <end position="34"/>
    </location>
</feature>
<keyword evidence="2" id="KW-0472">Membrane</keyword>
<dbReference type="PANTHER" id="PTHR43037">
    <property type="entry name" value="UNNAMED PRODUCT-RELATED"/>
    <property type="match status" value="1"/>
</dbReference>
<feature type="domain" description="Phospholipase/carboxylesterase/thioesterase" evidence="3">
    <location>
        <begin position="131"/>
        <end position="241"/>
    </location>
</feature>
<dbReference type="Pfam" id="PF02230">
    <property type="entry name" value="Abhydrolase_2"/>
    <property type="match status" value="1"/>
</dbReference>
<organism evidence="4">
    <name type="scientific">marine metagenome</name>
    <dbReference type="NCBI Taxonomy" id="408172"/>
    <lineage>
        <taxon>unclassified sequences</taxon>
        <taxon>metagenomes</taxon>
        <taxon>ecological metagenomes</taxon>
    </lineage>
</organism>
<dbReference type="AlphaFoldDB" id="A0A382B234"/>
<accession>A0A382B234</accession>
<evidence type="ECO:0000259" key="3">
    <source>
        <dbReference type="Pfam" id="PF02230"/>
    </source>
</evidence>
<evidence type="ECO:0000256" key="1">
    <source>
        <dbReference type="ARBA" id="ARBA00022729"/>
    </source>
</evidence>
<dbReference type="InterPro" id="IPR029058">
    <property type="entry name" value="AB_hydrolase_fold"/>
</dbReference>
<dbReference type="Gene3D" id="3.40.50.1820">
    <property type="entry name" value="alpha/beta hydrolase"/>
    <property type="match status" value="1"/>
</dbReference>
<dbReference type="InterPro" id="IPR003140">
    <property type="entry name" value="PLipase/COase/thioEstase"/>
</dbReference>
<dbReference type="SUPFAM" id="SSF53474">
    <property type="entry name" value="alpha/beta-Hydrolases"/>
    <property type="match status" value="1"/>
</dbReference>
<sequence>MFAAFHHTFKQYKRIIMQNFKFIFVIVVVLSTLFPKSNNERNIKTFVTDVTIEVELNYLLYLPSDYSYSKKAYPLVLFLHGAGERGEDIDLVEIHGIPKLINMGKDFPFITIAPQCPFDRWWSDIVFVKALISLIEKTKTQYNVDGSRIYATGLSMGGYGTLAVAIARPDLFSGIIPICGGGDLDKIGRLKNMPVWLFHGDADTVVPVENSTKIYNVLKSSNDNVKITIYENVGHDSWTETYDNNKIYEWLLSQKK</sequence>
<dbReference type="EMBL" id="UINC01027663">
    <property type="protein sequence ID" value="SVB07287.1"/>
    <property type="molecule type" value="Genomic_DNA"/>
</dbReference>
<evidence type="ECO:0000256" key="2">
    <source>
        <dbReference type="SAM" id="Phobius"/>
    </source>
</evidence>
<dbReference type="GO" id="GO:0016787">
    <property type="term" value="F:hydrolase activity"/>
    <property type="evidence" value="ECO:0007669"/>
    <property type="project" value="InterPro"/>
</dbReference>
<dbReference type="PANTHER" id="PTHR43037:SF1">
    <property type="entry name" value="BLL1128 PROTEIN"/>
    <property type="match status" value="1"/>
</dbReference>
<protein>
    <recommendedName>
        <fullName evidence="3">Phospholipase/carboxylesterase/thioesterase domain-containing protein</fullName>
    </recommendedName>
</protein>
<keyword evidence="2" id="KW-0812">Transmembrane</keyword>
<keyword evidence="2" id="KW-1133">Transmembrane helix</keyword>
<evidence type="ECO:0000313" key="4">
    <source>
        <dbReference type="EMBL" id="SVB07287.1"/>
    </source>
</evidence>
<name>A0A382B234_9ZZZZ</name>